<organism evidence="2 3">
    <name type="scientific">Microscilla marina ATCC 23134</name>
    <dbReference type="NCBI Taxonomy" id="313606"/>
    <lineage>
        <taxon>Bacteria</taxon>
        <taxon>Pseudomonadati</taxon>
        <taxon>Bacteroidota</taxon>
        <taxon>Cytophagia</taxon>
        <taxon>Cytophagales</taxon>
        <taxon>Microscillaceae</taxon>
        <taxon>Microscilla</taxon>
    </lineage>
</organism>
<evidence type="ECO:0000256" key="1">
    <source>
        <dbReference type="SAM" id="Phobius"/>
    </source>
</evidence>
<keyword evidence="3" id="KW-1185">Reference proteome</keyword>
<feature type="transmembrane region" description="Helical" evidence="1">
    <location>
        <begin position="88"/>
        <end position="110"/>
    </location>
</feature>
<keyword evidence="1" id="KW-0812">Transmembrane</keyword>
<keyword evidence="1" id="KW-0472">Membrane</keyword>
<feature type="transmembrane region" description="Helical" evidence="1">
    <location>
        <begin position="12"/>
        <end position="37"/>
    </location>
</feature>
<accession>A1ZGB0</accession>
<keyword evidence="1" id="KW-1133">Transmembrane helix</keyword>
<dbReference type="Proteomes" id="UP000004095">
    <property type="component" value="Unassembled WGS sequence"/>
</dbReference>
<evidence type="ECO:0000313" key="2">
    <source>
        <dbReference type="EMBL" id="EAY30527.1"/>
    </source>
</evidence>
<protein>
    <submittedName>
        <fullName evidence="2">Uncharacterized protein</fullName>
    </submittedName>
</protein>
<dbReference type="AlphaFoldDB" id="A1ZGB0"/>
<feature type="transmembrane region" description="Helical" evidence="1">
    <location>
        <begin position="57"/>
        <end position="76"/>
    </location>
</feature>
<reference evidence="2 3" key="1">
    <citation type="submission" date="2007-01" db="EMBL/GenBank/DDBJ databases">
        <authorList>
            <person name="Haygood M."/>
            <person name="Podell S."/>
            <person name="Anderson C."/>
            <person name="Hopkinson B."/>
            <person name="Roe K."/>
            <person name="Barbeau K."/>
            <person name="Gaasterland T."/>
            <person name="Ferriera S."/>
            <person name="Johnson J."/>
            <person name="Kravitz S."/>
            <person name="Beeson K."/>
            <person name="Sutton G."/>
            <person name="Rogers Y.-H."/>
            <person name="Friedman R."/>
            <person name="Frazier M."/>
            <person name="Venter J.C."/>
        </authorList>
    </citation>
    <scope>NUCLEOTIDE SEQUENCE [LARGE SCALE GENOMIC DNA]</scope>
    <source>
        <strain evidence="2 3">ATCC 23134</strain>
    </source>
</reference>
<comment type="caution">
    <text evidence="2">The sequence shown here is derived from an EMBL/GenBank/DDBJ whole genome shotgun (WGS) entry which is preliminary data.</text>
</comment>
<dbReference type="EMBL" id="AAWS01000006">
    <property type="protein sequence ID" value="EAY30527.1"/>
    <property type="molecule type" value="Genomic_DNA"/>
</dbReference>
<gene>
    <name evidence="2" type="ORF">M23134_03163</name>
</gene>
<name>A1ZGB0_MICM2</name>
<feature type="transmembrane region" description="Helical" evidence="1">
    <location>
        <begin position="122"/>
        <end position="144"/>
    </location>
</feature>
<evidence type="ECO:0000313" key="3">
    <source>
        <dbReference type="Proteomes" id="UP000004095"/>
    </source>
</evidence>
<proteinExistence type="predicted"/>
<sequence>MYTAPYTTGVVTLLSFIFIIVILLDLAKVSAALFSDFEKYKARKAMIKPMVKHKSKILSWGGTLLIGALAFTHYFLSETETNLKAGGVMFGVALGVGVLFLIAGLIHAYLQPKIESKKGLVIYFIVLSLLCGVVLYATYVFSIVQHPELMEKWQELQSINIQNPLFVGVHKTAYFS</sequence>